<name>A0A6M3LY34_9ZZZZ</name>
<reference evidence="2" key="1">
    <citation type="submission" date="2020-03" db="EMBL/GenBank/DDBJ databases">
        <title>The deep terrestrial virosphere.</title>
        <authorList>
            <person name="Holmfeldt K."/>
            <person name="Nilsson E."/>
            <person name="Simone D."/>
            <person name="Lopez-Fernandez M."/>
            <person name="Wu X."/>
            <person name="de Brujin I."/>
            <person name="Lundin D."/>
            <person name="Andersson A."/>
            <person name="Bertilsson S."/>
            <person name="Dopson M."/>
        </authorList>
    </citation>
    <scope>NUCLEOTIDE SEQUENCE</scope>
    <source>
        <strain evidence="2">MM415B05907</strain>
    </source>
</reference>
<feature type="domain" description="DUF6745" evidence="1">
    <location>
        <begin position="107"/>
        <end position="216"/>
    </location>
</feature>
<dbReference type="EMBL" id="MT143530">
    <property type="protein sequence ID" value="QJA97851.1"/>
    <property type="molecule type" value="Genomic_DNA"/>
</dbReference>
<proteinExistence type="predicted"/>
<dbReference type="InterPro" id="IPR046633">
    <property type="entry name" value="DUF6745"/>
</dbReference>
<accession>A0A6M3LY34</accession>
<dbReference type="AlphaFoldDB" id="A0A6M3LY34"/>
<evidence type="ECO:0000259" key="1">
    <source>
        <dbReference type="Pfam" id="PF20530"/>
    </source>
</evidence>
<gene>
    <name evidence="2" type="ORF">MM415B05907_0008</name>
</gene>
<protein>
    <recommendedName>
        <fullName evidence="1">DUF6745 domain-containing protein</fullName>
    </recommendedName>
</protein>
<organism evidence="2">
    <name type="scientific">viral metagenome</name>
    <dbReference type="NCBI Taxonomy" id="1070528"/>
    <lineage>
        <taxon>unclassified sequences</taxon>
        <taxon>metagenomes</taxon>
        <taxon>organismal metagenomes</taxon>
    </lineage>
</organism>
<sequence>MAKIISELTAEQELKCDEVADRWIANALSTAPADHARAEEGIRLAYIAAELEPPEVRWVNTPIEGIDLIKSLTGAQNLDYGSATGSSVGWLSRCAFYREVLGLVEETEQAVGLMLAAENCSWWWLYDKVAVLCERPTMLEVDRNGIVSRIAWGDYRQWYLNGVDVEEWMFEDDTSQWTPKTIMAVQNVDQRREVLRRYGHDRMWKVAEVIDRSEDGQYQLGVFKGVWESDRTALWMVNPSLPDTFHVEFVAPECTTVQGALTWRASRLKHLKGDWSPEVTT</sequence>
<evidence type="ECO:0000313" key="2">
    <source>
        <dbReference type="EMBL" id="QJA97851.1"/>
    </source>
</evidence>
<dbReference type="Pfam" id="PF20530">
    <property type="entry name" value="DUF6745"/>
    <property type="match status" value="1"/>
</dbReference>